<organism evidence="3 4">
    <name type="scientific">Pseudomarimonas salicorniae</name>
    <dbReference type="NCBI Taxonomy" id="2933270"/>
    <lineage>
        <taxon>Bacteria</taxon>
        <taxon>Pseudomonadati</taxon>
        <taxon>Pseudomonadota</taxon>
        <taxon>Gammaproteobacteria</taxon>
        <taxon>Lysobacterales</taxon>
        <taxon>Lysobacteraceae</taxon>
        <taxon>Pseudomarimonas</taxon>
    </lineage>
</organism>
<name>A0ABT0GJA9_9GAMM</name>
<comment type="caution">
    <text evidence="3">The sequence shown here is derived from an EMBL/GenBank/DDBJ whole genome shotgun (WGS) entry which is preliminary data.</text>
</comment>
<keyword evidence="2" id="KW-0812">Transmembrane</keyword>
<reference evidence="3" key="1">
    <citation type="submission" date="2022-04" db="EMBL/GenBank/DDBJ databases">
        <title>Lysobacter sp. CAU 1642 isolated from sea sand.</title>
        <authorList>
            <person name="Kim W."/>
        </authorList>
    </citation>
    <scope>NUCLEOTIDE SEQUENCE</scope>
    <source>
        <strain evidence="3">CAU 1642</strain>
    </source>
</reference>
<proteinExistence type="predicted"/>
<feature type="transmembrane region" description="Helical" evidence="2">
    <location>
        <begin position="45"/>
        <end position="63"/>
    </location>
</feature>
<gene>
    <name evidence="3" type="ORF">M0G41_12240</name>
</gene>
<evidence type="ECO:0000256" key="1">
    <source>
        <dbReference type="SAM" id="MobiDB-lite"/>
    </source>
</evidence>
<evidence type="ECO:0000256" key="2">
    <source>
        <dbReference type="SAM" id="Phobius"/>
    </source>
</evidence>
<keyword evidence="2" id="KW-1133">Transmembrane helix</keyword>
<feature type="region of interest" description="Disordered" evidence="1">
    <location>
        <begin position="115"/>
        <end position="159"/>
    </location>
</feature>
<keyword evidence="4" id="KW-1185">Reference proteome</keyword>
<evidence type="ECO:0000313" key="3">
    <source>
        <dbReference type="EMBL" id="MCK7594437.1"/>
    </source>
</evidence>
<feature type="compositionally biased region" description="Basic and acidic residues" evidence="1">
    <location>
        <begin position="116"/>
        <end position="159"/>
    </location>
</feature>
<accession>A0ABT0GJA9</accession>
<protein>
    <recommendedName>
        <fullName evidence="5">Peptidase propeptide and YPEB domain-containing protein</fullName>
    </recommendedName>
</protein>
<sequence length="159" mass="18256">MNRAGKARSTVQREFTATATHFVTDPTPVRAMPRRHGPGLRPRRLLLTVAVCALVALSLPVSVPVPAQDREERSHARLPESVRRIERETGGKVLQVRPIQRGDREIYRMKVLTPDGRVKIVQDDPKRPRERDREPPRSEDREPDPDRRRGDEDSPPEHF</sequence>
<dbReference type="EMBL" id="JALNMH010000009">
    <property type="protein sequence ID" value="MCK7594437.1"/>
    <property type="molecule type" value="Genomic_DNA"/>
</dbReference>
<keyword evidence="2" id="KW-0472">Membrane</keyword>
<dbReference type="RefSeq" id="WP_248209639.1">
    <property type="nucleotide sequence ID" value="NZ_JALNMH010000009.1"/>
</dbReference>
<dbReference type="Proteomes" id="UP001431449">
    <property type="component" value="Unassembled WGS sequence"/>
</dbReference>
<evidence type="ECO:0008006" key="5">
    <source>
        <dbReference type="Google" id="ProtNLM"/>
    </source>
</evidence>
<evidence type="ECO:0000313" key="4">
    <source>
        <dbReference type="Proteomes" id="UP001431449"/>
    </source>
</evidence>